<dbReference type="AlphaFoldDB" id="A0A1H7ZPB3"/>
<protein>
    <recommendedName>
        <fullName evidence="4">Secreted protein</fullName>
    </recommendedName>
</protein>
<evidence type="ECO:0000313" key="2">
    <source>
        <dbReference type="EMBL" id="SEM60136.1"/>
    </source>
</evidence>
<dbReference type="OrthoDB" id="3853470at2"/>
<proteinExistence type="predicted"/>
<accession>A0A1H7ZPB3</accession>
<dbReference type="PROSITE" id="PS51318">
    <property type="entry name" value="TAT"/>
    <property type="match status" value="1"/>
</dbReference>
<evidence type="ECO:0000256" key="1">
    <source>
        <dbReference type="SAM" id="SignalP"/>
    </source>
</evidence>
<dbReference type="InterPro" id="IPR006311">
    <property type="entry name" value="TAT_signal"/>
</dbReference>
<gene>
    <name evidence="2" type="ORF">SAMN05414137_13660</name>
</gene>
<dbReference type="eggNOG" id="ENOG5031YRW">
    <property type="taxonomic scope" value="Bacteria"/>
</dbReference>
<dbReference type="Proteomes" id="UP000183015">
    <property type="component" value="Unassembled WGS sequence"/>
</dbReference>
<reference evidence="3" key="1">
    <citation type="submission" date="2016-10" db="EMBL/GenBank/DDBJ databases">
        <authorList>
            <person name="Varghese N."/>
        </authorList>
    </citation>
    <scope>NUCLEOTIDE SEQUENCE [LARGE SCALE GENOMIC DNA]</scope>
    <source>
        <strain evidence="3">DSM 45096 / BCRC 16803 / CGMCC 4.1857 / CIP 109030 / JCM 12277 / KCTC 19219 / NBRC 100920 / 33214</strain>
    </source>
</reference>
<sequence>MLKLSKARRSMAVTVAALALAGAATVTTAGTAQASSNSCGSWINIGSPGNLTVRGTYAGQVEQQFLPYCGGGGAIRAHFQWSYGFRTNPANAGSTVDALIIDSNSNWLFSYDSGDIGVGSPDVYSTPVDVHYSPRDEYQAAVFSGDNCPTSEETALGSLHWYYNGGDYGQSQEGWCY</sequence>
<evidence type="ECO:0000313" key="3">
    <source>
        <dbReference type="Proteomes" id="UP000183015"/>
    </source>
</evidence>
<evidence type="ECO:0008006" key="4">
    <source>
        <dbReference type="Google" id="ProtNLM"/>
    </source>
</evidence>
<organism evidence="2 3">
    <name type="scientific">Streptacidiphilus jiangxiensis</name>
    <dbReference type="NCBI Taxonomy" id="235985"/>
    <lineage>
        <taxon>Bacteria</taxon>
        <taxon>Bacillati</taxon>
        <taxon>Actinomycetota</taxon>
        <taxon>Actinomycetes</taxon>
        <taxon>Kitasatosporales</taxon>
        <taxon>Streptomycetaceae</taxon>
        <taxon>Streptacidiphilus</taxon>
    </lineage>
</organism>
<name>A0A1H7ZPB3_STRJI</name>
<feature type="signal peptide" evidence="1">
    <location>
        <begin position="1"/>
        <end position="34"/>
    </location>
</feature>
<dbReference type="EMBL" id="FOAZ01000036">
    <property type="protein sequence ID" value="SEM60136.1"/>
    <property type="molecule type" value="Genomic_DNA"/>
</dbReference>
<feature type="chain" id="PRO_5010300244" description="Secreted protein" evidence="1">
    <location>
        <begin position="35"/>
        <end position="177"/>
    </location>
</feature>
<keyword evidence="3" id="KW-1185">Reference proteome</keyword>
<dbReference type="RefSeq" id="WP_042458074.1">
    <property type="nucleotide sequence ID" value="NZ_BBPN01000050.1"/>
</dbReference>
<keyword evidence="1" id="KW-0732">Signal</keyword>